<keyword evidence="9" id="KW-1185">Reference proteome</keyword>
<evidence type="ECO:0000256" key="4">
    <source>
        <dbReference type="ARBA" id="ARBA00022679"/>
    </source>
</evidence>
<dbReference type="RefSeq" id="WP_130429980.1">
    <property type="nucleotide sequence ID" value="NZ_SHKP01000004.1"/>
</dbReference>
<evidence type="ECO:0000256" key="3">
    <source>
        <dbReference type="ARBA" id="ARBA00022519"/>
    </source>
</evidence>
<gene>
    <name evidence="8" type="ORF">EV670_0217</name>
</gene>
<evidence type="ECO:0000256" key="1">
    <source>
        <dbReference type="ARBA" id="ARBA00004533"/>
    </source>
</evidence>
<dbReference type="EMBL" id="SHKP01000004">
    <property type="protein sequence ID" value="RZU02196.1"/>
    <property type="molecule type" value="Genomic_DNA"/>
</dbReference>
<organism evidence="8 9">
    <name type="scientific">Rivibacter subsaxonicus</name>
    <dbReference type="NCBI Taxonomy" id="457575"/>
    <lineage>
        <taxon>Bacteria</taxon>
        <taxon>Pseudomonadati</taxon>
        <taxon>Pseudomonadota</taxon>
        <taxon>Betaproteobacteria</taxon>
        <taxon>Burkholderiales</taxon>
        <taxon>Rivibacter</taxon>
    </lineage>
</organism>
<dbReference type="Pfam" id="PF03279">
    <property type="entry name" value="Lip_A_acyltrans"/>
    <property type="match status" value="1"/>
</dbReference>
<keyword evidence="3" id="KW-0997">Cell inner membrane</keyword>
<dbReference type="PANTHER" id="PTHR30606:SF10">
    <property type="entry name" value="PHOSPHATIDYLINOSITOL MANNOSIDE ACYLTRANSFERASE"/>
    <property type="match status" value="1"/>
</dbReference>
<dbReference type="GO" id="GO:0016746">
    <property type="term" value="F:acyltransferase activity"/>
    <property type="evidence" value="ECO:0007669"/>
    <property type="project" value="UniProtKB-KW"/>
</dbReference>
<dbReference type="CDD" id="cd07984">
    <property type="entry name" value="LPLAT_LABLAT-like"/>
    <property type="match status" value="1"/>
</dbReference>
<keyword evidence="7" id="KW-1133">Transmembrane helix</keyword>
<accession>A0A4V2FUI4</accession>
<keyword evidence="4 8" id="KW-0808">Transferase</keyword>
<name>A0A4V2FUI4_9BURK</name>
<feature type="transmembrane region" description="Helical" evidence="7">
    <location>
        <begin position="20"/>
        <end position="38"/>
    </location>
</feature>
<comment type="caution">
    <text evidence="8">The sequence shown here is derived from an EMBL/GenBank/DDBJ whole genome shotgun (WGS) entry which is preliminary data.</text>
</comment>
<evidence type="ECO:0000256" key="2">
    <source>
        <dbReference type="ARBA" id="ARBA00022475"/>
    </source>
</evidence>
<comment type="subcellular location">
    <subcellularLocation>
        <location evidence="1">Cell inner membrane</location>
    </subcellularLocation>
</comment>
<evidence type="ECO:0000313" key="9">
    <source>
        <dbReference type="Proteomes" id="UP000293671"/>
    </source>
</evidence>
<dbReference type="OrthoDB" id="8524027at2"/>
<evidence type="ECO:0000256" key="5">
    <source>
        <dbReference type="ARBA" id="ARBA00023136"/>
    </source>
</evidence>
<dbReference type="InterPro" id="IPR004960">
    <property type="entry name" value="LipA_acyltrans"/>
</dbReference>
<keyword evidence="2" id="KW-1003">Cell membrane</keyword>
<proteinExistence type="predicted"/>
<keyword evidence="7" id="KW-0812">Transmembrane</keyword>
<dbReference type="PIRSF" id="PIRSF026649">
    <property type="entry name" value="MsbB"/>
    <property type="match status" value="1"/>
</dbReference>
<keyword evidence="5 7" id="KW-0472">Membrane</keyword>
<evidence type="ECO:0000256" key="7">
    <source>
        <dbReference type="SAM" id="Phobius"/>
    </source>
</evidence>
<dbReference type="GO" id="GO:0009247">
    <property type="term" value="P:glycolipid biosynthetic process"/>
    <property type="evidence" value="ECO:0007669"/>
    <property type="project" value="UniProtKB-ARBA"/>
</dbReference>
<reference evidence="8 9" key="1">
    <citation type="submission" date="2019-02" db="EMBL/GenBank/DDBJ databases">
        <title>Genomic Encyclopedia of Type Strains, Phase IV (KMG-IV): sequencing the most valuable type-strain genomes for metagenomic binning, comparative biology and taxonomic classification.</title>
        <authorList>
            <person name="Goeker M."/>
        </authorList>
    </citation>
    <scope>NUCLEOTIDE SEQUENCE [LARGE SCALE GENOMIC DNA]</scope>
    <source>
        <strain evidence="8 9">DSM 19570</strain>
    </source>
</reference>
<keyword evidence="6" id="KW-0012">Acyltransferase</keyword>
<dbReference type="AlphaFoldDB" id="A0A4V2FUI4"/>
<protein>
    <submittedName>
        <fullName evidence="8">KDO2-lipid IV(A) lauroyltransferase</fullName>
    </submittedName>
</protein>
<dbReference type="NCBIfam" id="NF006487">
    <property type="entry name" value="PRK08905.1"/>
    <property type="match status" value="1"/>
</dbReference>
<dbReference type="GO" id="GO:0005886">
    <property type="term" value="C:plasma membrane"/>
    <property type="evidence" value="ECO:0007669"/>
    <property type="project" value="UniProtKB-SubCell"/>
</dbReference>
<dbReference type="PANTHER" id="PTHR30606">
    <property type="entry name" value="LIPID A BIOSYNTHESIS LAUROYL ACYLTRANSFERASE"/>
    <property type="match status" value="1"/>
</dbReference>
<evidence type="ECO:0000313" key="8">
    <source>
        <dbReference type="EMBL" id="RZU02196.1"/>
    </source>
</evidence>
<sequence length="304" mass="33097">MSAFVPGALRALLDTLAGWPLWLLHAIGSLVGWLTYLASPSYRRRFRANALQAGVPWSRARPAIAAAGRLMLELPPLWRRPQGAPLPMPVQWGGGEHVDAALGGAKGVLLLTPHLGGFEVIGQAYAERFGARAPATVLYRPARKPWLRELVDESRRRPRLDTAPATLAGVRQLIRTLRRGEVVGLLPDQVPPEGMGVWAPFFGKPAYTMTLAARLAQQTGCAVLLIWSERLPHGAGYRIEVLPLAEALPVAADDPDGVLAASAVNRAMEQLVRQCPEQYLWGYHRYKQPRAQAVAPPAPANPEP</sequence>
<evidence type="ECO:0000256" key="6">
    <source>
        <dbReference type="ARBA" id="ARBA00023315"/>
    </source>
</evidence>
<dbReference type="Proteomes" id="UP000293671">
    <property type="component" value="Unassembled WGS sequence"/>
</dbReference>